<dbReference type="Proteomes" id="UP000216682">
    <property type="component" value="Unassembled WGS sequence"/>
</dbReference>
<keyword evidence="1" id="KW-0812">Transmembrane</keyword>
<evidence type="ECO:0000313" key="3">
    <source>
        <dbReference type="Proteomes" id="UP000216682"/>
    </source>
</evidence>
<protein>
    <submittedName>
        <fullName evidence="2">Uncharacterized protein</fullName>
    </submittedName>
</protein>
<name>A0A265E770_9STAP</name>
<sequence>MAEDMSVREQIEAVRRKYDVLIENEEYRLETQDLTDKQRQKIMSKIVDLQNKEEYEVRVAQMEPNVMMKAGESMSNAGDNMIRSGCLITLWVFAFPIMLPIWLLKKTFGNKK</sequence>
<keyword evidence="1" id="KW-0472">Membrane</keyword>
<evidence type="ECO:0000313" key="2">
    <source>
        <dbReference type="EMBL" id="OZT77098.1"/>
    </source>
</evidence>
<organism evidence="2 3">
    <name type="scientific">Salinicoccus roseus</name>
    <dbReference type="NCBI Taxonomy" id="45670"/>
    <lineage>
        <taxon>Bacteria</taxon>
        <taxon>Bacillati</taxon>
        <taxon>Bacillota</taxon>
        <taxon>Bacilli</taxon>
        <taxon>Bacillales</taxon>
        <taxon>Staphylococcaceae</taxon>
        <taxon>Salinicoccus</taxon>
    </lineage>
</organism>
<proteinExistence type="predicted"/>
<keyword evidence="1" id="KW-1133">Transmembrane helix</keyword>
<comment type="caution">
    <text evidence="2">The sequence shown here is derived from an EMBL/GenBank/DDBJ whole genome shotgun (WGS) entry which is preliminary data.</text>
</comment>
<accession>A0A265E770</accession>
<gene>
    <name evidence="2" type="ORF">CFN03_08460</name>
</gene>
<dbReference type="EMBL" id="NPEZ01000003">
    <property type="protein sequence ID" value="OZT77098.1"/>
    <property type="molecule type" value="Genomic_DNA"/>
</dbReference>
<feature type="transmembrane region" description="Helical" evidence="1">
    <location>
        <begin position="81"/>
        <end position="104"/>
    </location>
</feature>
<reference evidence="2 3" key="1">
    <citation type="submission" date="2017-07" db="EMBL/GenBank/DDBJ databases">
        <title>Shotgun whole genome sequences of three halophilic bacterial isolates.</title>
        <authorList>
            <person name="Pozzo T."/>
            <person name="Higdon S.M."/>
            <person name="Quillaguaman J."/>
        </authorList>
    </citation>
    <scope>NUCLEOTIDE SEQUENCE [LARGE SCALE GENOMIC DNA]</scope>
    <source>
        <strain evidence="2 3">BU-1</strain>
    </source>
</reference>
<evidence type="ECO:0000256" key="1">
    <source>
        <dbReference type="SAM" id="Phobius"/>
    </source>
</evidence>
<dbReference type="AlphaFoldDB" id="A0A265E770"/>
<dbReference type="RefSeq" id="WP_094906621.1">
    <property type="nucleotide sequence ID" value="NZ_NPEZ01000003.1"/>
</dbReference>